<evidence type="ECO:0000313" key="11">
    <source>
        <dbReference type="EMBL" id="QDQ74803.1"/>
    </source>
</evidence>
<dbReference type="PROSITE" id="PS51352">
    <property type="entry name" value="THIOREDOXIN_2"/>
    <property type="match status" value="1"/>
</dbReference>
<evidence type="ECO:0000256" key="1">
    <source>
        <dbReference type="ARBA" id="ARBA00004418"/>
    </source>
</evidence>
<protein>
    <recommendedName>
        <fullName evidence="3">Thiol:disulfide interchange protein DsbA</fullName>
    </recommendedName>
</protein>
<dbReference type="PANTHER" id="PTHR35891:SF2">
    <property type="entry name" value="THIOL:DISULFIDE INTERCHANGE PROTEIN DSBA"/>
    <property type="match status" value="1"/>
</dbReference>
<dbReference type="GO" id="GO:0016491">
    <property type="term" value="F:oxidoreductase activity"/>
    <property type="evidence" value="ECO:0007669"/>
    <property type="project" value="InterPro"/>
</dbReference>
<feature type="region of interest" description="Disordered" evidence="8">
    <location>
        <begin position="16"/>
        <end position="45"/>
    </location>
</feature>
<feature type="signal peptide" evidence="9">
    <location>
        <begin position="1"/>
        <end position="17"/>
    </location>
</feature>
<evidence type="ECO:0000256" key="4">
    <source>
        <dbReference type="ARBA" id="ARBA00022729"/>
    </source>
</evidence>
<dbReference type="InterPro" id="IPR023205">
    <property type="entry name" value="DsbA/DsbL"/>
</dbReference>
<evidence type="ECO:0000259" key="10">
    <source>
        <dbReference type="PROSITE" id="PS51352"/>
    </source>
</evidence>
<keyword evidence="12" id="KW-1185">Reference proteome</keyword>
<dbReference type="OrthoDB" id="9784896at2"/>
<dbReference type="Proteomes" id="UP000315891">
    <property type="component" value="Chromosome"/>
</dbReference>
<gene>
    <name evidence="11" type="ORF">FNZ56_08260</name>
</gene>
<sequence length="253" mass="26988">MLLVLSLAACAKSEAPAATGDAANTPAAAANANTPPPPPPGVDEESASVIANAAKIAAGSPPPVEGVDYATIPNGQPFDPANGQVEVVEVFGYVCPACNMFQPLMRAWEAKMPANVRFTYVPAQFGGPWDRYARAYYASESMGLVPRTHDLLYNAIHLEQTLKGERGEDSVQDIAAFYARFGVDPQQFASTMSSFAIDGKLRKAKQFATRSAIEGTPTLIVDGKYRVLGKTREDQIRILDQLVAQEQAALGAK</sequence>
<dbReference type="GO" id="GO:0042597">
    <property type="term" value="C:periplasmic space"/>
    <property type="evidence" value="ECO:0007669"/>
    <property type="project" value="UniProtKB-SubCell"/>
</dbReference>
<evidence type="ECO:0000256" key="7">
    <source>
        <dbReference type="ARBA" id="ARBA00023284"/>
    </source>
</evidence>
<evidence type="ECO:0000256" key="9">
    <source>
        <dbReference type="SAM" id="SignalP"/>
    </source>
</evidence>
<feature type="chain" id="PRO_5021905668" description="Thiol:disulfide interchange protein DsbA" evidence="9">
    <location>
        <begin position="18"/>
        <end position="253"/>
    </location>
</feature>
<keyword evidence="4 9" id="KW-0732">Signal</keyword>
<keyword evidence="6" id="KW-1015">Disulfide bond</keyword>
<evidence type="ECO:0000256" key="6">
    <source>
        <dbReference type="ARBA" id="ARBA00023157"/>
    </source>
</evidence>
<keyword evidence="7" id="KW-0676">Redox-active center</keyword>
<dbReference type="SUPFAM" id="SSF52833">
    <property type="entry name" value="Thioredoxin-like"/>
    <property type="match status" value="1"/>
</dbReference>
<evidence type="ECO:0000256" key="2">
    <source>
        <dbReference type="ARBA" id="ARBA00005791"/>
    </source>
</evidence>
<keyword evidence="5" id="KW-0574">Periplasm</keyword>
<feature type="compositionally biased region" description="Low complexity" evidence="8">
    <location>
        <begin position="16"/>
        <end position="33"/>
    </location>
</feature>
<evidence type="ECO:0000313" key="12">
    <source>
        <dbReference type="Proteomes" id="UP000315891"/>
    </source>
</evidence>
<dbReference type="Pfam" id="PF01323">
    <property type="entry name" value="DSBA"/>
    <property type="match status" value="1"/>
</dbReference>
<evidence type="ECO:0000256" key="8">
    <source>
        <dbReference type="SAM" id="MobiDB-lite"/>
    </source>
</evidence>
<comment type="similarity">
    <text evidence="2">Belongs to the thioredoxin family. DsbA subfamily.</text>
</comment>
<evidence type="ECO:0000256" key="3">
    <source>
        <dbReference type="ARBA" id="ARBA00013831"/>
    </source>
</evidence>
<evidence type="ECO:0000256" key="5">
    <source>
        <dbReference type="ARBA" id="ARBA00022764"/>
    </source>
</evidence>
<organism evidence="11 12">
    <name type="scientific">Pseudoluteimonas lycopersici</name>
    <dbReference type="NCBI Taxonomy" id="1324796"/>
    <lineage>
        <taxon>Bacteria</taxon>
        <taxon>Pseudomonadati</taxon>
        <taxon>Pseudomonadota</taxon>
        <taxon>Gammaproteobacteria</taxon>
        <taxon>Lysobacterales</taxon>
        <taxon>Lysobacteraceae</taxon>
        <taxon>Pseudoluteimonas</taxon>
    </lineage>
</organism>
<dbReference type="InterPro" id="IPR050824">
    <property type="entry name" value="Thiol_disulfide_DsbA"/>
</dbReference>
<dbReference type="Gene3D" id="3.40.30.10">
    <property type="entry name" value="Glutaredoxin"/>
    <property type="match status" value="1"/>
</dbReference>
<reference evidence="11 12" key="1">
    <citation type="submission" date="2019-07" db="EMBL/GenBank/DDBJ databases">
        <title>Lysobacter weifangensis sp. nov., isolated from bensulfuron-methyl contaminated farmland soil.</title>
        <authorList>
            <person name="Zhao H."/>
        </authorList>
    </citation>
    <scope>NUCLEOTIDE SEQUENCE [LARGE SCALE GENOMIC DNA]</scope>
    <source>
        <strain evidence="11 12">CC-Bw-6</strain>
    </source>
</reference>
<dbReference type="AlphaFoldDB" id="A0A516V8D7"/>
<dbReference type="InterPro" id="IPR001853">
    <property type="entry name" value="DSBA-like_thioredoxin_dom"/>
</dbReference>
<dbReference type="PANTHER" id="PTHR35891">
    <property type="entry name" value="THIOL:DISULFIDE INTERCHANGE PROTEIN DSBA"/>
    <property type="match status" value="1"/>
</dbReference>
<proteinExistence type="inferred from homology"/>
<dbReference type="InterPro" id="IPR036249">
    <property type="entry name" value="Thioredoxin-like_sf"/>
</dbReference>
<name>A0A516V8D7_9GAMM</name>
<dbReference type="EMBL" id="CP041742">
    <property type="protein sequence ID" value="QDQ74803.1"/>
    <property type="molecule type" value="Genomic_DNA"/>
</dbReference>
<dbReference type="InterPro" id="IPR013766">
    <property type="entry name" value="Thioredoxin_domain"/>
</dbReference>
<dbReference type="CDD" id="cd03019">
    <property type="entry name" value="DsbA_DsbA"/>
    <property type="match status" value="1"/>
</dbReference>
<comment type="subcellular location">
    <subcellularLocation>
        <location evidence="1">Periplasm</location>
    </subcellularLocation>
</comment>
<feature type="domain" description="Thioredoxin" evidence="10">
    <location>
        <begin position="56"/>
        <end position="244"/>
    </location>
</feature>
<accession>A0A516V8D7</accession>